<dbReference type="EnsemblMetazoa" id="XM_050661080.1">
    <property type="protein sequence ID" value="XP_050517037.1"/>
    <property type="gene ID" value="LOC126891801"/>
</dbReference>
<proteinExistence type="predicted"/>
<name>A0ABM5L3L8_DIAVI</name>
<feature type="region of interest" description="Disordered" evidence="1">
    <location>
        <begin position="127"/>
        <end position="156"/>
    </location>
</feature>
<dbReference type="PROSITE" id="PS51029">
    <property type="entry name" value="MADF"/>
    <property type="match status" value="1"/>
</dbReference>
<dbReference type="InterPro" id="IPR006578">
    <property type="entry name" value="MADF-dom"/>
</dbReference>
<sequence>MEWSEENIIKLINSYRGKCLLWDPKHKDHFKKPLKADAWREIEREIRIPADQCKKKVICLLSSYRREKSKIKTSKGTGTGTDEVYVSRWFAYEALKFLDDRDVPRKRLTTETEHIMENVDEIEAEVSLSAQSQETSAPSSIDIPPKRSKRADEPSSSMMSNAFNILQNAADKLDTLKEKPNEINTFFTYAATKVINYSKETQTAVQQAVFEILMKADRGVYDSASSHHQHSWQNPPVNMTPSLPSPSSQSSYTSMANISNPPESFE</sequence>
<dbReference type="Proteomes" id="UP001652700">
    <property type="component" value="Unplaced"/>
</dbReference>
<keyword evidence="4" id="KW-1185">Reference proteome</keyword>
<dbReference type="SMART" id="SM00595">
    <property type="entry name" value="MADF"/>
    <property type="match status" value="1"/>
</dbReference>
<accession>A0ABM5L3L8</accession>
<feature type="compositionally biased region" description="Polar residues" evidence="1">
    <location>
        <begin position="128"/>
        <end position="139"/>
    </location>
</feature>
<feature type="domain" description="MADF" evidence="2">
    <location>
        <begin position="10"/>
        <end position="103"/>
    </location>
</feature>
<dbReference type="Pfam" id="PF10545">
    <property type="entry name" value="MADF_DNA_bdg"/>
    <property type="match status" value="1"/>
</dbReference>
<feature type="compositionally biased region" description="Polar residues" evidence="1">
    <location>
        <begin position="255"/>
        <end position="266"/>
    </location>
</feature>
<feature type="region of interest" description="Disordered" evidence="1">
    <location>
        <begin position="224"/>
        <end position="266"/>
    </location>
</feature>
<dbReference type="PANTHER" id="PTHR21505:SF12">
    <property type="entry name" value="MADF DOMAIN-CONTAINING PROTEIN-RELATED"/>
    <property type="match status" value="1"/>
</dbReference>
<dbReference type="RefSeq" id="XP_050517037.1">
    <property type="nucleotide sequence ID" value="XM_050661080.1"/>
</dbReference>
<feature type="compositionally biased region" description="Polar residues" evidence="1">
    <location>
        <begin position="224"/>
        <end position="240"/>
    </location>
</feature>
<evidence type="ECO:0000259" key="2">
    <source>
        <dbReference type="PROSITE" id="PS51029"/>
    </source>
</evidence>
<organism evidence="3 4">
    <name type="scientific">Diabrotica virgifera virgifera</name>
    <name type="common">western corn rootworm</name>
    <dbReference type="NCBI Taxonomy" id="50390"/>
    <lineage>
        <taxon>Eukaryota</taxon>
        <taxon>Metazoa</taxon>
        <taxon>Ecdysozoa</taxon>
        <taxon>Arthropoda</taxon>
        <taxon>Hexapoda</taxon>
        <taxon>Insecta</taxon>
        <taxon>Pterygota</taxon>
        <taxon>Neoptera</taxon>
        <taxon>Endopterygota</taxon>
        <taxon>Coleoptera</taxon>
        <taxon>Polyphaga</taxon>
        <taxon>Cucujiformia</taxon>
        <taxon>Chrysomeloidea</taxon>
        <taxon>Chrysomelidae</taxon>
        <taxon>Galerucinae</taxon>
        <taxon>Diabroticina</taxon>
        <taxon>Diabroticites</taxon>
        <taxon>Diabrotica</taxon>
    </lineage>
</organism>
<protein>
    <recommendedName>
        <fullName evidence="2">MADF domain-containing protein</fullName>
    </recommendedName>
</protein>
<evidence type="ECO:0000313" key="3">
    <source>
        <dbReference type="EnsemblMetazoa" id="XP_050517037.1"/>
    </source>
</evidence>
<dbReference type="PANTHER" id="PTHR21505">
    <property type="entry name" value="MADF DOMAIN-CONTAINING PROTEIN-RELATED"/>
    <property type="match status" value="1"/>
</dbReference>
<evidence type="ECO:0000313" key="4">
    <source>
        <dbReference type="Proteomes" id="UP001652700"/>
    </source>
</evidence>
<reference evidence="3" key="1">
    <citation type="submission" date="2025-05" db="UniProtKB">
        <authorList>
            <consortium name="EnsemblMetazoa"/>
        </authorList>
    </citation>
    <scope>IDENTIFICATION</scope>
</reference>
<feature type="compositionally biased region" description="Low complexity" evidence="1">
    <location>
        <begin position="241"/>
        <end position="254"/>
    </location>
</feature>
<evidence type="ECO:0000256" key="1">
    <source>
        <dbReference type="SAM" id="MobiDB-lite"/>
    </source>
</evidence>
<dbReference type="GeneID" id="126891801"/>